<dbReference type="STRING" id="204669.Acid345_3375"/>
<gene>
    <name evidence="1" type="ordered locus">Acid345_3375</name>
</gene>
<dbReference type="RefSeq" id="WP_011524175.1">
    <property type="nucleotide sequence ID" value="NC_008009.1"/>
</dbReference>
<reference evidence="1 2" key="1">
    <citation type="journal article" date="2009" name="Appl. Environ. Microbiol.">
        <title>Three genomes from the phylum Acidobacteria provide insight into the lifestyles of these microorganisms in soils.</title>
        <authorList>
            <person name="Ward N.L."/>
            <person name="Challacombe J.F."/>
            <person name="Janssen P.H."/>
            <person name="Henrissat B."/>
            <person name="Coutinho P.M."/>
            <person name="Wu M."/>
            <person name="Xie G."/>
            <person name="Haft D.H."/>
            <person name="Sait M."/>
            <person name="Badger J."/>
            <person name="Barabote R.D."/>
            <person name="Bradley B."/>
            <person name="Brettin T.S."/>
            <person name="Brinkac L.M."/>
            <person name="Bruce D."/>
            <person name="Creasy T."/>
            <person name="Daugherty S.C."/>
            <person name="Davidsen T.M."/>
            <person name="DeBoy R.T."/>
            <person name="Detter J.C."/>
            <person name="Dodson R.J."/>
            <person name="Durkin A.S."/>
            <person name="Ganapathy A."/>
            <person name="Gwinn-Giglio M."/>
            <person name="Han C.S."/>
            <person name="Khouri H."/>
            <person name="Kiss H."/>
            <person name="Kothari S.P."/>
            <person name="Madupu R."/>
            <person name="Nelson K.E."/>
            <person name="Nelson W.C."/>
            <person name="Paulsen I."/>
            <person name="Penn K."/>
            <person name="Ren Q."/>
            <person name="Rosovitz M.J."/>
            <person name="Selengut J.D."/>
            <person name="Shrivastava S."/>
            <person name="Sullivan S.A."/>
            <person name="Tapia R."/>
            <person name="Thompson L.S."/>
            <person name="Watkins K.L."/>
            <person name="Yang Q."/>
            <person name="Yu C."/>
            <person name="Zafar N."/>
            <person name="Zhou L."/>
            <person name="Kuske C.R."/>
        </authorList>
    </citation>
    <scope>NUCLEOTIDE SEQUENCE [LARGE SCALE GENOMIC DNA]</scope>
    <source>
        <strain evidence="1 2">Ellin345</strain>
    </source>
</reference>
<dbReference type="EMBL" id="CP000360">
    <property type="protein sequence ID" value="ABF42376.1"/>
    <property type="molecule type" value="Genomic_DNA"/>
</dbReference>
<evidence type="ECO:0000313" key="2">
    <source>
        <dbReference type="Proteomes" id="UP000002432"/>
    </source>
</evidence>
<evidence type="ECO:0000313" key="1">
    <source>
        <dbReference type="EMBL" id="ABF42376.1"/>
    </source>
</evidence>
<dbReference type="EnsemblBacteria" id="ABF42376">
    <property type="protein sequence ID" value="ABF42376"/>
    <property type="gene ID" value="Acid345_3375"/>
</dbReference>
<organism evidence="1 2">
    <name type="scientific">Koribacter versatilis (strain Ellin345)</name>
    <dbReference type="NCBI Taxonomy" id="204669"/>
    <lineage>
        <taxon>Bacteria</taxon>
        <taxon>Pseudomonadati</taxon>
        <taxon>Acidobacteriota</taxon>
        <taxon>Terriglobia</taxon>
        <taxon>Terriglobales</taxon>
        <taxon>Candidatus Korobacteraceae</taxon>
        <taxon>Candidatus Korobacter</taxon>
    </lineage>
</organism>
<proteinExistence type="predicted"/>
<dbReference type="Proteomes" id="UP000002432">
    <property type="component" value="Chromosome"/>
</dbReference>
<name>Q1IL74_KORVE</name>
<sequence>MPRQCARAGCNEILRDKNGDYDYTRMFHSPECGQQDRKEKLAQKRAKRLRKGAVKEARKAARELPPPTWITIRGKRVGLATPKTALQLAKLFPEILNQLGTEPVKAKKRRKR</sequence>
<dbReference type="HOGENOM" id="CLU_2142591_0_0_0"/>
<accession>Q1IL74</accession>
<keyword evidence="2" id="KW-1185">Reference proteome</keyword>
<dbReference type="KEGG" id="aba:Acid345_3375"/>
<protein>
    <submittedName>
        <fullName evidence="1">Uncharacterized protein</fullName>
    </submittedName>
</protein>
<dbReference type="AlphaFoldDB" id="Q1IL74"/>